<dbReference type="InterPro" id="IPR011074">
    <property type="entry name" value="CRAL/TRIO_N_dom"/>
</dbReference>
<feature type="region of interest" description="Disordered" evidence="1">
    <location>
        <begin position="271"/>
        <end position="305"/>
    </location>
</feature>
<feature type="compositionally biased region" description="Basic and acidic residues" evidence="1">
    <location>
        <begin position="289"/>
        <end position="305"/>
    </location>
</feature>
<evidence type="ECO:0000259" key="2">
    <source>
        <dbReference type="PROSITE" id="PS50191"/>
    </source>
</evidence>
<dbReference type="OrthoDB" id="75724at2759"/>
<dbReference type="EMBL" id="KB008103">
    <property type="protein sequence ID" value="ELR13089.1"/>
    <property type="molecule type" value="Genomic_DNA"/>
</dbReference>
<dbReference type="SUPFAM" id="SSF52087">
    <property type="entry name" value="CRAL/TRIO domain"/>
    <property type="match status" value="1"/>
</dbReference>
<dbReference type="InterPro" id="IPR036273">
    <property type="entry name" value="CRAL/TRIO_N_dom_sf"/>
</dbReference>
<organism evidence="3 4">
    <name type="scientific">Acanthamoeba castellanii (strain ATCC 30010 / Neff)</name>
    <dbReference type="NCBI Taxonomy" id="1257118"/>
    <lineage>
        <taxon>Eukaryota</taxon>
        <taxon>Amoebozoa</taxon>
        <taxon>Discosea</taxon>
        <taxon>Longamoebia</taxon>
        <taxon>Centramoebida</taxon>
        <taxon>Acanthamoebidae</taxon>
        <taxon>Acanthamoeba</taxon>
    </lineage>
</organism>
<dbReference type="KEGG" id="acan:ACA1_097750"/>
<dbReference type="VEuPathDB" id="AmoebaDB:ACA1_097750"/>
<dbReference type="PROSITE" id="PS50191">
    <property type="entry name" value="CRAL_TRIO"/>
    <property type="match status" value="1"/>
</dbReference>
<name>L8GJW2_ACACF</name>
<gene>
    <name evidence="3" type="ORF">ACA1_097750</name>
</gene>
<dbReference type="SUPFAM" id="SSF46938">
    <property type="entry name" value="CRAL/TRIO N-terminal domain"/>
    <property type="match status" value="1"/>
</dbReference>
<dbReference type="OMA" id="WRVEYGV"/>
<dbReference type="InterPro" id="IPR052578">
    <property type="entry name" value="PI_Transfer_CRAL-TRIO"/>
</dbReference>
<dbReference type="GO" id="GO:0008526">
    <property type="term" value="F:phosphatidylinositol transfer activity"/>
    <property type="evidence" value="ECO:0007669"/>
    <property type="project" value="TreeGrafter"/>
</dbReference>
<dbReference type="Pfam" id="PF03765">
    <property type="entry name" value="CRAL_TRIO_N"/>
    <property type="match status" value="1"/>
</dbReference>
<dbReference type="SMART" id="SM00516">
    <property type="entry name" value="SEC14"/>
    <property type="match status" value="1"/>
</dbReference>
<dbReference type="PANTHER" id="PTHR45824:SF29">
    <property type="entry name" value="GH16843P"/>
    <property type="match status" value="1"/>
</dbReference>
<feature type="domain" description="CRAL-TRIO" evidence="2">
    <location>
        <begin position="105"/>
        <end position="256"/>
    </location>
</feature>
<keyword evidence="4" id="KW-1185">Reference proteome</keyword>
<protein>
    <submittedName>
        <fullName evidence="3">CRAL/TRIO domain containing protein</fullName>
    </submittedName>
</protein>
<proteinExistence type="predicted"/>
<dbReference type="Proteomes" id="UP000011083">
    <property type="component" value="Unassembled WGS sequence"/>
</dbReference>
<reference evidence="3 4" key="1">
    <citation type="journal article" date="2013" name="Genome Biol.">
        <title>Genome of Acanthamoeba castellanii highlights extensive lateral gene transfer and early evolution of tyrosine kinase signaling.</title>
        <authorList>
            <person name="Clarke M."/>
            <person name="Lohan A.J."/>
            <person name="Liu B."/>
            <person name="Lagkouvardos I."/>
            <person name="Roy S."/>
            <person name="Zafar N."/>
            <person name="Bertelli C."/>
            <person name="Schilde C."/>
            <person name="Kianianmomeni A."/>
            <person name="Burglin T.R."/>
            <person name="Frech C."/>
            <person name="Turcotte B."/>
            <person name="Kopec K.O."/>
            <person name="Synnott J.M."/>
            <person name="Choo C."/>
            <person name="Paponov I."/>
            <person name="Finkler A."/>
            <person name="Soon Heng Tan C."/>
            <person name="Hutchins A.P."/>
            <person name="Weinmeier T."/>
            <person name="Rattei T."/>
            <person name="Chu J.S."/>
            <person name="Gimenez G."/>
            <person name="Irimia M."/>
            <person name="Rigden D.J."/>
            <person name="Fitzpatrick D.A."/>
            <person name="Lorenzo-Morales J."/>
            <person name="Bateman A."/>
            <person name="Chiu C.H."/>
            <person name="Tang P."/>
            <person name="Hegemann P."/>
            <person name="Fromm H."/>
            <person name="Raoult D."/>
            <person name="Greub G."/>
            <person name="Miranda-Saavedra D."/>
            <person name="Chen N."/>
            <person name="Nash P."/>
            <person name="Ginger M.L."/>
            <person name="Horn M."/>
            <person name="Schaap P."/>
            <person name="Caler L."/>
            <person name="Loftus B."/>
        </authorList>
    </citation>
    <scope>NUCLEOTIDE SEQUENCE [LARGE SCALE GENOMIC DNA]</scope>
    <source>
        <strain evidence="3 4">Neff</strain>
    </source>
</reference>
<evidence type="ECO:0000313" key="3">
    <source>
        <dbReference type="EMBL" id="ELR13089.1"/>
    </source>
</evidence>
<sequence length="305" mass="35757">MEDDQEIPQINVLGVDAPTLAQLDEDAKAKLAEFRQIEAGEWTKKEREFLDDYTLYRYLKARDWKFDSARDMIVETMKWRADFKPDEITTDMIASSIRIGGMYHHGYDKFRRPMVYLKVADKPDPHTRLEKLQFMIFTLEQTIKRMEKERGVEKMVWCVNCKNYNFKYNGEAGFARELLSTLQNHYPERLGVLILVDAPFLFRAFWKVISPFVDAKTLKKVVFVSGSDKDKRKVLEEYIDLKDLPAVYAGDSDFVFDADEYIAWLKKGEEEEREKQAKEGEEQQEESDPDRKAKEKEAAKPASDE</sequence>
<evidence type="ECO:0000313" key="4">
    <source>
        <dbReference type="Proteomes" id="UP000011083"/>
    </source>
</evidence>
<dbReference type="SMART" id="SM01100">
    <property type="entry name" value="CRAL_TRIO_N"/>
    <property type="match status" value="1"/>
</dbReference>
<dbReference type="GeneID" id="14913399"/>
<feature type="compositionally biased region" description="Basic and acidic residues" evidence="1">
    <location>
        <begin position="271"/>
        <end position="281"/>
    </location>
</feature>
<dbReference type="InterPro" id="IPR036865">
    <property type="entry name" value="CRAL-TRIO_dom_sf"/>
</dbReference>
<accession>L8GJW2</accession>
<dbReference type="RefSeq" id="XP_004335102.1">
    <property type="nucleotide sequence ID" value="XM_004335054.1"/>
</dbReference>
<dbReference type="AlphaFoldDB" id="L8GJW2"/>
<dbReference type="CDD" id="cd00170">
    <property type="entry name" value="SEC14"/>
    <property type="match status" value="1"/>
</dbReference>
<evidence type="ECO:0000256" key="1">
    <source>
        <dbReference type="SAM" id="MobiDB-lite"/>
    </source>
</evidence>
<dbReference type="Pfam" id="PF00650">
    <property type="entry name" value="CRAL_TRIO"/>
    <property type="match status" value="1"/>
</dbReference>
<dbReference type="Gene3D" id="3.40.525.10">
    <property type="entry name" value="CRAL-TRIO lipid binding domain"/>
    <property type="match status" value="1"/>
</dbReference>
<dbReference type="PANTHER" id="PTHR45824">
    <property type="entry name" value="GH16843P"/>
    <property type="match status" value="1"/>
</dbReference>
<dbReference type="InterPro" id="IPR001251">
    <property type="entry name" value="CRAL-TRIO_dom"/>
</dbReference>